<evidence type="ECO:0000256" key="6">
    <source>
        <dbReference type="ARBA" id="ARBA00023287"/>
    </source>
</evidence>
<evidence type="ECO:0000256" key="2">
    <source>
        <dbReference type="ARBA" id="ARBA00004613"/>
    </source>
</evidence>
<dbReference type="InterPro" id="IPR004288">
    <property type="entry name" value="Competence_ComC"/>
</dbReference>
<evidence type="ECO:0000256" key="5">
    <source>
        <dbReference type="ARBA" id="ARBA00023044"/>
    </source>
</evidence>
<protein>
    <submittedName>
        <fullName evidence="7">Uncharacterized protein</fullName>
    </submittedName>
</protein>
<dbReference type="GO" id="GO:0030420">
    <property type="term" value="P:establishment of competence for transformation"/>
    <property type="evidence" value="ECO:0007669"/>
    <property type="project" value="UniProtKB-KW"/>
</dbReference>
<reference evidence="7 8" key="1">
    <citation type="submission" date="2017-12" db="EMBL/GenBank/DDBJ databases">
        <authorList>
            <person name="Hurst M.R.H."/>
        </authorList>
    </citation>
    <scope>NUCLEOTIDE SEQUENCE [LARGE SCALE GENOMIC DNA]</scope>
    <source>
        <strain evidence="7 8">TH11417</strain>
    </source>
</reference>
<dbReference type="Pfam" id="PF03047">
    <property type="entry name" value="ComC"/>
    <property type="match status" value="1"/>
</dbReference>
<name>A0A2L0D500_9STRE</name>
<keyword evidence="5" id="KW-0588">Pheromone</keyword>
<dbReference type="KEGG" id="splr:C0J00_07150"/>
<keyword evidence="6" id="KW-0178">Competence</keyword>
<comment type="subcellular location">
    <subcellularLocation>
        <location evidence="2">Secreted</location>
    </subcellularLocation>
</comment>
<dbReference type="GeneID" id="98393685"/>
<evidence type="ECO:0000256" key="4">
    <source>
        <dbReference type="ARBA" id="ARBA00022525"/>
    </source>
</evidence>
<sequence length="48" mass="5503">MKKQTNKHLKAIDNFPTLTSQELEHIEGGANWFLTLIDKLKANKNILP</sequence>
<evidence type="ECO:0000256" key="1">
    <source>
        <dbReference type="ARBA" id="ARBA00002667"/>
    </source>
</evidence>
<reference evidence="7 8" key="2">
    <citation type="submission" date="2018-02" db="EMBL/GenBank/DDBJ databases">
        <title>Whole genome sequencing analysis of Streptococcus pluranimalium isolated from cattle infected mastitis in China.</title>
        <authorList>
            <person name="Zhang J.-R."/>
            <person name="Hu G.-Z."/>
        </authorList>
    </citation>
    <scope>NUCLEOTIDE SEQUENCE [LARGE SCALE GENOMIC DNA]</scope>
    <source>
        <strain evidence="7 8">TH11417</strain>
    </source>
</reference>
<organism evidence="7 8">
    <name type="scientific">Streptococcus pluranimalium</name>
    <dbReference type="NCBI Taxonomy" id="82348"/>
    <lineage>
        <taxon>Bacteria</taxon>
        <taxon>Bacillati</taxon>
        <taxon>Bacillota</taxon>
        <taxon>Bacilli</taxon>
        <taxon>Lactobacillales</taxon>
        <taxon>Streptococcaceae</taxon>
        <taxon>Streptococcus</taxon>
    </lineage>
</organism>
<dbReference type="AlphaFoldDB" id="A0A2L0D500"/>
<dbReference type="Proteomes" id="UP000238956">
    <property type="component" value="Chromosome"/>
</dbReference>
<dbReference type="GO" id="GO:0005576">
    <property type="term" value="C:extracellular region"/>
    <property type="evidence" value="ECO:0007669"/>
    <property type="project" value="UniProtKB-SubCell"/>
</dbReference>
<evidence type="ECO:0000313" key="8">
    <source>
        <dbReference type="Proteomes" id="UP000238956"/>
    </source>
</evidence>
<accession>A0A2L0D500</accession>
<evidence type="ECO:0000256" key="3">
    <source>
        <dbReference type="ARBA" id="ARBA00009039"/>
    </source>
</evidence>
<proteinExistence type="inferred from homology"/>
<comment type="function">
    <text evidence="1">Acts as a pheromone, induces cells to develop competence for genetic transformation.</text>
</comment>
<dbReference type="RefSeq" id="WP_104968230.1">
    <property type="nucleotide sequence ID" value="NZ_CP025536.1"/>
</dbReference>
<dbReference type="EMBL" id="CP025536">
    <property type="protein sequence ID" value="AUW96908.1"/>
    <property type="molecule type" value="Genomic_DNA"/>
</dbReference>
<keyword evidence="8" id="KW-1185">Reference proteome</keyword>
<evidence type="ECO:0000313" key="7">
    <source>
        <dbReference type="EMBL" id="AUW96908.1"/>
    </source>
</evidence>
<gene>
    <name evidence="7" type="ORF">C0J00_07150</name>
</gene>
<comment type="similarity">
    <text evidence="3">Belongs to the ComC family.</text>
</comment>
<keyword evidence="4" id="KW-0964">Secreted</keyword>
<dbReference type="GO" id="GO:0005186">
    <property type="term" value="F:pheromone activity"/>
    <property type="evidence" value="ECO:0007669"/>
    <property type="project" value="UniProtKB-KW"/>
</dbReference>